<feature type="transmembrane region" description="Helical" evidence="1">
    <location>
        <begin position="104"/>
        <end position="123"/>
    </location>
</feature>
<keyword evidence="1" id="KW-1133">Transmembrane helix</keyword>
<feature type="transmembrane region" description="Helical" evidence="1">
    <location>
        <begin position="6"/>
        <end position="25"/>
    </location>
</feature>
<keyword evidence="1" id="KW-0812">Transmembrane</keyword>
<proteinExistence type="predicted"/>
<dbReference type="RefSeq" id="WP_028068177.1">
    <property type="nucleotide sequence ID" value="NZ_CP141191.1"/>
</dbReference>
<evidence type="ECO:0000313" key="3">
    <source>
        <dbReference type="Proteomes" id="UP000308196"/>
    </source>
</evidence>
<dbReference type="AlphaFoldDB" id="A0A4U9W2D3"/>
<accession>A0A4U9W2D3</accession>
<dbReference type="Proteomes" id="UP000308196">
    <property type="component" value="Chromosome"/>
</dbReference>
<evidence type="ECO:0008006" key="4">
    <source>
        <dbReference type="Google" id="ProtNLM"/>
    </source>
</evidence>
<organism evidence="2 3">
    <name type="scientific">Sphingobacterium thalpophilum</name>
    <dbReference type="NCBI Taxonomy" id="259"/>
    <lineage>
        <taxon>Bacteria</taxon>
        <taxon>Pseudomonadati</taxon>
        <taxon>Bacteroidota</taxon>
        <taxon>Sphingobacteriia</taxon>
        <taxon>Sphingobacteriales</taxon>
        <taxon>Sphingobacteriaceae</taxon>
        <taxon>Sphingobacterium</taxon>
    </lineage>
</organism>
<evidence type="ECO:0000256" key="1">
    <source>
        <dbReference type="SAM" id="Phobius"/>
    </source>
</evidence>
<name>A0A4U9W2D3_9SPHI</name>
<sequence>MNTKKMRIFLIGALAIGVVYNIYFYREDVKMESSVAGSFLVEEQYCRSSKGSSSINVKYKGKLYSVRMANEECLKYPVGSHINLVYNEAHDFFYKKDRLATAKLRVFFFLFLLLISVIPWGRFLEKMHFVSPRKAV</sequence>
<dbReference type="EMBL" id="LR590484">
    <property type="protein sequence ID" value="VTR52804.1"/>
    <property type="molecule type" value="Genomic_DNA"/>
</dbReference>
<dbReference type="KEGG" id="stha:NCTC11429_04668"/>
<keyword evidence="1" id="KW-0472">Membrane</keyword>
<dbReference type="GeneID" id="78465241"/>
<dbReference type="STRING" id="1123265.GCA_000686625_00007"/>
<evidence type="ECO:0000313" key="2">
    <source>
        <dbReference type="EMBL" id="VTR52804.1"/>
    </source>
</evidence>
<reference evidence="2 3" key="1">
    <citation type="submission" date="2019-05" db="EMBL/GenBank/DDBJ databases">
        <authorList>
            <consortium name="Pathogen Informatics"/>
        </authorList>
    </citation>
    <scope>NUCLEOTIDE SEQUENCE [LARGE SCALE GENOMIC DNA]</scope>
    <source>
        <strain evidence="2 3">NCTC11429</strain>
    </source>
</reference>
<protein>
    <recommendedName>
        <fullName evidence="4">DUF3592 domain-containing protein</fullName>
    </recommendedName>
</protein>
<gene>
    <name evidence="2" type="ORF">NCTC11429_04668</name>
</gene>